<keyword evidence="2 4" id="KW-0378">Hydrolase</keyword>
<dbReference type="NCBIfam" id="TIGR03343">
    <property type="entry name" value="biphenyl_bphD"/>
    <property type="match status" value="1"/>
</dbReference>
<evidence type="ECO:0000259" key="3">
    <source>
        <dbReference type="Pfam" id="PF00561"/>
    </source>
</evidence>
<dbReference type="Proteomes" id="UP000255165">
    <property type="component" value="Unassembled WGS sequence"/>
</dbReference>
<accession>A0A370NKA2</accession>
<organism evidence="4 5">
    <name type="scientific">Cupriavidus lacunae</name>
    <dbReference type="NCBI Taxonomy" id="2666307"/>
    <lineage>
        <taxon>Bacteria</taxon>
        <taxon>Pseudomonadati</taxon>
        <taxon>Pseudomonadota</taxon>
        <taxon>Betaproteobacteria</taxon>
        <taxon>Burkholderiales</taxon>
        <taxon>Burkholderiaceae</taxon>
        <taxon>Cupriavidus</taxon>
    </lineage>
</organism>
<dbReference type="PANTHER" id="PTHR43798:SF5">
    <property type="entry name" value="MONOACYLGLYCEROL LIPASE ABHD6"/>
    <property type="match status" value="1"/>
</dbReference>
<feature type="domain" description="AB hydrolase-1" evidence="3">
    <location>
        <begin position="33"/>
        <end position="271"/>
    </location>
</feature>
<dbReference type="Pfam" id="PF00561">
    <property type="entry name" value="Abhydrolase_1"/>
    <property type="match status" value="1"/>
</dbReference>
<dbReference type="AlphaFoldDB" id="A0A370NKA2"/>
<dbReference type="InterPro" id="IPR000073">
    <property type="entry name" value="AB_hydrolase_1"/>
</dbReference>
<dbReference type="PRINTS" id="PR00111">
    <property type="entry name" value="ABHYDROLASE"/>
</dbReference>
<dbReference type="InterPro" id="IPR029058">
    <property type="entry name" value="AB_hydrolase_fold"/>
</dbReference>
<dbReference type="SUPFAM" id="SSF53474">
    <property type="entry name" value="alpha/beta-Hydrolases"/>
    <property type="match status" value="1"/>
</dbReference>
<dbReference type="PRINTS" id="PR00412">
    <property type="entry name" value="EPOXHYDRLASE"/>
</dbReference>
<dbReference type="RefSeq" id="WP_115215569.1">
    <property type="nucleotide sequence ID" value="NZ_QKWJ01000075.1"/>
</dbReference>
<evidence type="ECO:0000313" key="5">
    <source>
        <dbReference type="Proteomes" id="UP000255165"/>
    </source>
</evidence>
<dbReference type="InterPro" id="IPR050266">
    <property type="entry name" value="AB_hydrolase_sf"/>
</dbReference>
<proteinExistence type="predicted"/>
<dbReference type="PANTHER" id="PTHR43798">
    <property type="entry name" value="MONOACYLGLYCEROL LIPASE"/>
    <property type="match status" value="1"/>
</dbReference>
<dbReference type="GO" id="GO:0047372">
    <property type="term" value="F:monoacylglycerol lipase activity"/>
    <property type="evidence" value="ECO:0007669"/>
    <property type="project" value="TreeGrafter"/>
</dbReference>
<dbReference type="InterPro" id="IPR000639">
    <property type="entry name" value="Epox_hydrolase-like"/>
</dbReference>
<dbReference type="GO" id="GO:0046464">
    <property type="term" value="P:acylglycerol catabolic process"/>
    <property type="evidence" value="ECO:0007669"/>
    <property type="project" value="TreeGrafter"/>
</dbReference>
<keyword evidence="5" id="KW-1185">Reference proteome</keyword>
<reference evidence="5" key="1">
    <citation type="submission" date="2018-06" db="EMBL/GenBank/DDBJ databases">
        <authorList>
            <person name="Feng T."/>
            <person name="Jeon C.O."/>
        </authorList>
    </citation>
    <scope>NUCLEOTIDE SEQUENCE [LARGE SCALE GENOMIC DNA]</scope>
    <source>
        <strain evidence="5">S23</strain>
    </source>
</reference>
<dbReference type="GO" id="GO:0016823">
    <property type="term" value="F:hydrolase activity, acting on acid carbon-carbon bonds, in ketonic substances"/>
    <property type="evidence" value="ECO:0007669"/>
    <property type="project" value="InterPro"/>
</dbReference>
<sequence length="284" mass="31581">MSLNEAGTSKFVTINELGLENFRIHFNEAGSGPAVVMLHGGGPGASGWSNYYRNIDALVEAGFRVLLIDSPGFNKSDEIVAGTPRNFINARATKGVMDVLGIDRAHLVGNSMGGASALAFALEFPERMDRLVLMGPGAQGPSIMQPQPGEGIKRMGRLYAQPTYENFEAMLEVFVYNPAAITEELRQGRWNNIQSNLNHLKNWVESGKRCPSTSWDLSARFPEIPHKTLITWGRDDRFVPIDHGLRMINTLQDSRLHIFAKCGHWAQWEHADEFNRLVVDFLSA</sequence>
<dbReference type="GO" id="GO:0016020">
    <property type="term" value="C:membrane"/>
    <property type="evidence" value="ECO:0007669"/>
    <property type="project" value="TreeGrafter"/>
</dbReference>
<comment type="caution">
    <text evidence="4">The sequence shown here is derived from an EMBL/GenBank/DDBJ whole genome shotgun (WGS) entry which is preliminary data.</text>
</comment>
<dbReference type="EMBL" id="QKWJ01000075">
    <property type="protein sequence ID" value="RDK05998.1"/>
    <property type="molecule type" value="Genomic_DNA"/>
</dbReference>
<keyword evidence="1" id="KW-0058">Aromatic hydrocarbons catabolism</keyword>
<evidence type="ECO:0000256" key="1">
    <source>
        <dbReference type="ARBA" id="ARBA00022797"/>
    </source>
</evidence>
<dbReference type="Gene3D" id="3.40.50.1820">
    <property type="entry name" value="alpha/beta hydrolase"/>
    <property type="match status" value="1"/>
</dbReference>
<evidence type="ECO:0000256" key="2">
    <source>
        <dbReference type="ARBA" id="ARBA00022801"/>
    </source>
</evidence>
<evidence type="ECO:0000313" key="4">
    <source>
        <dbReference type="EMBL" id="RDK05998.1"/>
    </source>
</evidence>
<name>A0A370NKA2_9BURK</name>
<dbReference type="InterPro" id="IPR017727">
    <property type="entry name" value="HOPD_hydrolase_BphD"/>
</dbReference>
<gene>
    <name evidence="4" type="primary">bphD</name>
    <name evidence="4" type="ORF">DN412_33795</name>
</gene>
<protein>
    <submittedName>
        <fullName evidence="4">2-hydroxy-6-oxo-6-phenylhexa-2,4-dienoate hydrolase</fullName>
    </submittedName>
</protein>